<name>X7ZX10_MYCXE</name>
<accession>X7ZX10</accession>
<dbReference type="InterPro" id="IPR037069">
    <property type="entry name" value="AcylCoA_DH/ox_N_sf"/>
</dbReference>
<organism evidence="1">
    <name type="scientific">Mycobacterium xenopi 4042</name>
    <dbReference type="NCBI Taxonomy" id="1299334"/>
    <lineage>
        <taxon>Bacteria</taxon>
        <taxon>Bacillati</taxon>
        <taxon>Actinomycetota</taxon>
        <taxon>Actinomycetes</taxon>
        <taxon>Mycobacteriales</taxon>
        <taxon>Mycobacteriaceae</taxon>
        <taxon>Mycobacterium</taxon>
    </lineage>
</organism>
<dbReference type="EMBL" id="JAOB01000069">
    <property type="protein sequence ID" value="EUA23258.1"/>
    <property type="molecule type" value="Genomic_DNA"/>
</dbReference>
<dbReference type="InterPro" id="IPR046373">
    <property type="entry name" value="Acyl-CoA_Oxase/DH_mid-dom_sf"/>
</dbReference>
<proteinExistence type="predicted"/>
<dbReference type="AlphaFoldDB" id="X7ZX10"/>
<dbReference type="PATRIC" id="fig|1299334.3.peg.7350"/>
<gene>
    <name evidence="1" type="ORF">I553_5396</name>
</gene>
<sequence length="165" mass="18198">MTERVIDRLMDMADQLREQAAEAERIGRLTDQTTKAMREAGSIRLLQTAKYGGYEVHPREFAETVMATAALDPAAGWITGVVAVHPYQLAYADPRVAEEIWADDLDTWVASPYAPQGVAKPVDGGYIFNGRWQFSSGTDQCDWIILGAMVGDSDGKPVMPRRCCT</sequence>
<evidence type="ECO:0000313" key="1">
    <source>
        <dbReference type="EMBL" id="EUA23258.1"/>
    </source>
</evidence>
<comment type="caution">
    <text evidence="1">The sequence shown here is derived from an EMBL/GenBank/DDBJ whole genome shotgun (WGS) entry which is preliminary data.</text>
</comment>
<protein>
    <submittedName>
        <fullName evidence="1">Hydroxylase domain protein</fullName>
    </submittedName>
</protein>
<reference evidence="1" key="1">
    <citation type="submission" date="2014-01" db="EMBL/GenBank/DDBJ databases">
        <authorList>
            <person name="Brown-Elliot B."/>
            <person name="Wallace R."/>
            <person name="Lenaerts A."/>
            <person name="Ordway D."/>
            <person name="DeGroote M.A."/>
            <person name="Parker T."/>
            <person name="Sizemore C."/>
            <person name="Tallon L.J."/>
            <person name="Sadzewicz L.K."/>
            <person name="Sengamalay N."/>
            <person name="Fraser C.M."/>
            <person name="Hine E."/>
            <person name="Shefchek K.A."/>
            <person name="Das S.P."/>
            <person name="Tettelin H."/>
        </authorList>
    </citation>
    <scope>NUCLEOTIDE SEQUENCE [LARGE SCALE GENOMIC DNA]</scope>
    <source>
        <strain evidence="1">4042</strain>
    </source>
</reference>
<dbReference type="InterPro" id="IPR009100">
    <property type="entry name" value="AcylCoA_DH/oxidase_NM_dom_sf"/>
</dbReference>
<dbReference type="GO" id="GO:0050660">
    <property type="term" value="F:flavin adenine dinucleotide binding"/>
    <property type="evidence" value="ECO:0007669"/>
    <property type="project" value="InterPro"/>
</dbReference>
<dbReference type="Gene3D" id="1.10.540.10">
    <property type="entry name" value="Acyl-CoA dehydrogenase/oxidase, N-terminal domain"/>
    <property type="match status" value="1"/>
</dbReference>
<dbReference type="GO" id="GO:0016627">
    <property type="term" value="F:oxidoreductase activity, acting on the CH-CH group of donors"/>
    <property type="evidence" value="ECO:0007669"/>
    <property type="project" value="InterPro"/>
</dbReference>
<dbReference type="SUPFAM" id="SSF56645">
    <property type="entry name" value="Acyl-CoA dehydrogenase NM domain-like"/>
    <property type="match status" value="1"/>
</dbReference>
<dbReference type="Gene3D" id="2.40.110.10">
    <property type="entry name" value="Butyryl-CoA Dehydrogenase, subunit A, domain 2"/>
    <property type="match status" value="1"/>
</dbReference>